<dbReference type="InterPro" id="IPR007527">
    <property type="entry name" value="Znf_SWIM"/>
</dbReference>
<reference evidence="6 7" key="1">
    <citation type="submission" date="2020-02" db="EMBL/GenBank/DDBJ databases">
        <title>Paraburkholderia simonii sp. nov. and Paraburkholderia youngii sp. nov. Brazilian and Mexican Mimosa-associated rhizobia.</title>
        <authorList>
            <person name="Mavima L."/>
            <person name="Beukes C.W."/>
            <person name="Chan W.Y."/>
            <person name="Palmer M."/>
            <person name="De Meyer S.E."/>
            <person name="James E.K."/>
            <person name="Venter S.N."/>
            <person name="Steenkamp E.T."/>
        </authorList>
    </citation>
    <scope>NUCLEOTIDE SEQUENCE [LARGE SCALE GENOMIC DNA]</scope>
    <source>
        <strain evidence="6 7">JPY169</strain>
    </source>
</reference>
<dbReference type="InterPro" id="IPR014001">
    <property type="entry name" value="Helicase_ATP-bd"/>
</dbReference>
<dbReference type="SMART" id="SM00487">
    <property type="entry name" value="DEXDc"/>
    <property type="match status" value="1"/>
</dbReference>
<dbReference type="InterPro" id="IPR038718">
    <property type="entry name" value="SNF2-like_sf"/>
</dbReference>
<dbReference type="InterPro" id="IPR027417">
    <property type="entry name" value="P-loop_NTPase"/>
</dbReference>
<keyword evidence="6" id="KW-0347">Helicase</keyword>
<dbReference type="Pfam" id="PF00176">
    <property type="entry name" value="SNF2-rel_dom"/>
    <property type="match status" value="1"/>
</dbReference>
<dbReference type="GO" id="GO:0016787">
    <property type="term" value="F:hydrolase activity"/>
    <property type="evidence" value="ECO:0007669"/>
    <property type="project" value="UniProtKB-KW"/>
</dbReference>
<accession>A0A7Y6K805</accession>
<dbReference type="GeneID" id="301107086"/>
<comment type="caution">
    <text evidence="6">The sequence shown here is derived from an EMBL/GenBank/DDBJ whole genome shotgun (WGS) entry which is preliminary data.</text>
</comment>
<dbReference type="GO" id="GO:0005524">
    <property type="term" value="F:ATP binding"/>
    <property type="evidence" value="ECO:0007669"/>
    <property type="project" value="InterPro"/>
</dbReference>
<dbReference type="PROSITE" id="PS50966">
    <property type="entry name" value="ZF_SWIM"/>
    <property type="match status" value="1"/>
</dbReference>
<dbReference type="InterPro" id="IPR049730">
    <property type="entry name" value="SNF2/RAD54-like_C"/>
</dbReference>
<keyword evidence="2" id="KW-0479">Metal-binding</keyword>
<gene>
    <name evidence="6" type="ORF">G5S42_43140</name>
</gene>
<keyword evidence="1" id="KW-0378">Hydrolase</keyword>
<dbReference type="AlphaFoldDB" id="A0A7Y6K805"/>
<evidence type="ECO:0000259" key="5">
    <source>
        <dbReference type="PROSITE" id="PS51194"/>
    </source>
</evidence>
<keyword evidence="2" id="KW-0863">Zinc-finger</keyword>
<evidence type="ECO:0000259" key="4">
    <source>
        <dbReference type="PROSITE" id="PS51192"/>
    </source>
</evidence>
<evidence type="ECO:0000313" key="6">
    <source>
        <dbReference type="EMBL" id="NUY06130.1"/>
    </source>
</evidence>
<dbReference type="PROSITE" id="PS51192">
    <property type="entry name" value="HELICASE_ATP_BIND_1"/>
    <property type="match status" value="1"/>
</dbReference>
<dbReference type="GO" id="GO:0008270">
    <property type="term" value="F:zinc ion binding"/>
    <property type="evidence" value="ECO:0007669"/>
    <property type="project" value="UniProtKB-KW"/>
</dbReference>
<feature type="domain" description="Helicase ATP-binding" evidence="4">
    <location>
        <begin position="647"/>
        <end position="807"/>
    </location>
</feature>
<dbReference type="PANTHER" id="PTHR10799">
    <property type="entry name" value="SNF2/RAD54 HELICASE FAMILY"/>
    <property type="match status" value="1"/>
</dbReference>
<evidence type="ECO:0000256" key="1">
    <source>
        <dbReference type="ARBA" id="ARBA00022801"/>
    </source>
</evidence>
<feature type="domain" description="Helicase C-terminal" evidence="5">
    <location>
        <begin position="932"/>
        <end position="1092"/>
    </location>
</feature>
<dbReference type="Gene3D" id="3.40.50.10810">
    <property type="entry name" value="Tandem AAA-ATPase domain"/>
    <property type="match status" value="1"/>
</dbReference>
<dbReference type="Pfam" id="PF00271">
    <property type="entry name" value="Helicase_C"/>
    <property type="match status" value="1"/>
</dbReference>
<dbReference type="InterPro" id="IPR000330">
    <property type="entry name" value="SNF2_N"/>
</dbReference>
<dbReference type="CDD" id="cd18012">
    <property type="entry name" value="DEXQc_arch_SWI2_SNF2"/>
    <property type="match status" value="1"/>
</dbReference>
<dbReference type="Proteomes" id="UP000594380">
    <property type="component" value="Unassembled WGS sequence"/>
</dbReference>
<dbReference type="EMBL" id="JAALDK010000004">
    <property type="protein sequence ID" value="NUY06130.1"/>
    <property type="molecule type" value="Genomic_DNA"/>
</dbReference>
<dbReference type="GO" id="GO:0004386">
    <property type="term" value="F:helicase activity"/>
    <property type="evidence" value="ECO:0007669"/>
    <property type="project" value="UniProtKB-KW"/>
</dbReference>
<dbReference type="RefSeq" id="WP_176112774.1">
    <property type="nucleotide sequence ID" value="NZ_JAALDK010000004.1"/>
</dbReference>
<proteinExistence type="predicted"/>
<dbReference type="SUPFAM" id="SSF52540">
    <property type="entry name" value="P-loop containing nucleoside triphosphate hydrolases"/>
    <property type="match status" value="2"/>
</dbReference>
<dbReference type="InterPro" id="IPR001650">
    <property type="entry name" value="Helicase_C-like"/>
</dbReference>
<sequence>MSSVFYDRAQIARWLDSRTLAKARDYVHAVSKLRWQDNVLSGEVQGTARRPYTVDVQFYDTADGLWAESECSCPVGYDCKHAAALLIAGLERMPKPQPDVRHELVSWLETFRAELATTAPNARKAASKPPHTLAYVLGWSRYHQRHEVQLFKARRNADGTIRSIDDAWNNVEAALIKPPKFVTDDDLTILRGLWLGRCREDYGSFVLRGSTGADVLQKLIVTGRLFAAVSANQGALSTPVALSQGDPRTGQIEWQPQADDHLRPVLRTGPLATLLLATEPLWYVDAQAGVAGIVQLPSQSLTSQQLATYLSMPPISLAEAPLVAAVLREIAPDLPSPPAHDASAIRVIDTEPVPLLSLDTRSVYSASFGKYDYHSGVLDFATVGFDYDGVCLNADSDATLVSHPDGGVVQLRRRPDAEKKRLIELRKTGLQKIPASRVQSMQSLPDAMLGLTEPDAWYAVVNDVLPVLRGKGWRVTMTAGFRFNVIEIDAIDGTAHHAGDGWFDLEMGITVGDRTERLEPLLAELFRRDRRWLSGELDTIADDEMIELRTNRSERLRLRADRLKPVVRILVDLFESVGEGSLRISELDAGRLEALNDTGRWQFHGDASIRQLAQRLQAGPGLAEVPVPRGLQAELRAYQHQGLSWMQFLREHNLSGVLADDMGLGKTVQTLAHVLAEKEAGRLEQPALIVVPTTLVHNWREEAGRFAPDLKVLDLNGPERRDRFDQIGEHDLILTTYALLWRDQAILARHDYHLLILDEAQYVKNATTKAAATIRELRAQHRLCLTGTPLENHLGELWSQFDFLLPGFLGSQKDFTKRWRTPIEKGGDTVRRELLARRIRPFMLRRRKDEVATELPPKTVIVRTVDIEGAQRDLYETVRAAMQEKVRTAVAAQGLARSHIIVLDALLKLRQVCCDPRLVKLEKAAQVRESAKLDLLLEMLPELIDEGRRVLLFSQFTGMLALISAALEKAAIPYVILTGDTTDRMTPVQRFQQGEVPLFLISLKAGGVGLNLTAADTVIHYDPWWNPAAENQATDRAHRLGQDKPVFVYKLIAAGSIEEKIVALQEKKAVLADSILSEDGAGAVKLSADDLDALFEPIPDVSPAAAARPRARTGTQGR</sequence>
<dbReference type="SMART" id="SM00490">
    <property type="entry name" value="HELICc"/>
    <property type="match status" value="1"/>
</dbReference>
<feature type="domain" description="SWIM-type" evidence="3">
    <location>
        <begin position="52"/>
        <end position="90"/>
    </location>
</feature>
<dbReference type="PROSITE" id="PS51194">
    <property type="entry name" value="HELICASE_CTER"/>
    <property type="match status" value="1"/>
</dbReference>
<protein>
    <submittedName>
        <fullName evidence="6">DEAD/DEAH box helicase</fullName>
    </submittedName>
</protein>
<dbReference type="Pfam" id="PF04434">
    <property type="entry name" value="SWIM"/>
    <property type="match status" value="1"/>
</dbReference>
<keyword evidence="6" id="KW-0067">ATP-binding</keyword>
<keyword evidence="6" id="KW-0547">Nucleotide-binding</keyword>
<name>A0A7Y6K805_9BURK</name>
<evidence type="ECO:0000313" key="7">
    <source>
        <dbReference type="Proteomes" id="UP000594380"/>
    </source>
</evidence>
<evidence type="ECO:0000256" key="2">
    <source>
        <dbReference type="PROSITE-ProRule" id="PRU00325"/>
    </source>
</evidence>
<dbReference type="Gene3D" id="3.40.50.300">
    <property type="entry name" value="P-loop containing nucleotide triphosphate hydrolases"/>
    <property type="match status" value="1"/>
</dbReference>
<keyword evidence="2" id="KW-0862">Zinc</keyword>
<organism evidence="6 7">
    <name type="scientific">Paraburkholderia youngii</name>
    <dbReference type="NCBI Taxonomy" id="2782701"/>
    <lineage>
        <taxon>Bacteria</taxon>
        <taxon>Pseudomonadati</taxon>
        <taxon>Pseudomonadota</taxon>
        <taxon>Betaproteobacteria</taxon>
        <taxon>Burkholderiales</taxon>
        <taxon>Burkholderiaceae</taxon>
        <taxon>Paraburkholderia</taxon>
    </lineage>
</organism>
<dbReference type="CDD" id="cd18793">
    <property type="entry name" value="SF2_C_SNF"/>
    <property type="match status" value="1"/>
</dbReference>
<evidence type="ECO:0000259" key="3">
    <source>
        <dbReference type="PROSITE" id="PS50966"/>
    </source>
</evidence>